<evidence type="ECO:0000313" key="1">
    <source>
        <dbReference type="EMBL" id="REJ60100.1"/>
    </source>
</evidence>
<dbReference type="Proteomes" id="UP000256301">
    <property type="component" value="Unassembled WGS sequence"/>
</dbReference>
<evidence type="ECO:0000313" key="2">
    <source>
        <dbReference type="Proteomes" id="UP000256301"/>
    </source>
</evidence>
<evidence type="ECO:0008006" key="3">
    <source>
        <dbReference type="Google" id="ProtNLM"/>
    </source>
</evidence>
<dbReference type="GO" id="GO:0008146">
    <property type="term" value="F:sulfotransferase activity"/>
    <property type="evidence" value="ECO:0007669"/>
    <property type="project" value="InterPro"/>
</dbReference>
<gene>
    <name evidence="1" type="ORF">DWQ56_02290</name>
</gene>
<reference evidence="1 2" key="1">
    <citation type="submission" date="2017-08" db="EMBL/GenBank/DDBJ databases">
        <title>Functional genomic and metabolic studies of the symbiotic interactions of six Microcystis-dominated communities.</title>
        <authorList>
            <person name="Li Q."/>
            <person name="Lin F."/>
        </authorList>
    </citation>
    <scope>NUCLEOTIDE SEQUENCE [LARGE SCALE GENOMIC DNA]</scope>
    <source>
        <strain evidence="1">DA14</strain>
    </source>
</reference>
<dbReference type="GO" id="GO:0016020">
    <property type="term" value="C:membrane"/>
    <property type="evidence" value="ECO:0007669"/>
    <property type="project" value="InterPro"/>
</dbReference>
<dbReference type="Pfam" id="PF03567">
    <property type="entry name" value="Sulfotransfer_2"/>
    <property type="match status" value="1"/>
</dbReference>
<dbReference type="InterPro" id="IPR005331">
    <property type="entry name" value="Sulfotransferase"/>
</dbReference>
<sequence length="234" mass="28382">MLISYKYNFLFIHNPKVAGSSLEKSMRKIILNDWEYFNYKIDWVLGRINFRLGNKVNLRNYLYSDPMGWVYDSFKFPQGYLNPHPSALEVKNLIGQDKYNELFKFAFVRNPWDLEVSMYKYLCWRKLHPLHHVVRAMSFEEYIYWKAQKGMGLQKRFLADKNGEIILDFIGRFETLQKDYEKILELLKLPEVKLPIVNQNHQRQRDYRSYYNEETKNIISEHLKEDIELFGYSF</sequence>
<protein>
    <recommendedName>
        <fullName evidence="3">Sulfotransferase</fullName>
    </recommendedName>
</protein>
<name>A0A3E0MJX1_MICAE</name>
<comment type="caution">
    <text evidence="1">The sequence shown here is derived from an EMBL/GenBank/DDBJ whole genome shotgun (WGS) entry which is preliminary data.</text>
</comment>
<dbReference type="InterPro" id="IPR027417">
    <property type="entry name" value="P-loop_NTPase"/>
</dbReference>
<dbReference type="EMBL" id="QQWE01000001">
    <property type="protein sequence ID" value="REJ60100.1"/>
    <property type="molecule type" value="Genomic_DNA"/>
</dbReference>
<dbReference type="SUPFAM" id="SSF52540">
    <property type="entry name" value="P-loop containing nucleoside triphosphate hydrolases"/>
    <property type="match status" value="1"/>
</dbReference>
<dbReference type="AlphaFoldDB" id="A0A3E0MJX1"/>
<proteinExistence type="predicted"/>
<organism evidence="1 2">
    <name type="scientific">Microcystis aeruginosa DA14</name>
    <dbReference type="NCBI Taxonomy" id="1987506"/>
    <lineage>
        <taxon>Bacteria</taxon>
        <taxon>Bacillati</taxon>
        <taxon>Cyanobacteriota</taxon>
        <taxon>Cyanophyceae</taxon>
        <taxon>Oscillatoriophycideae</taxon>
        <taxon>Chroococcales</taxon>
        <taxon>Microcystaceae</taxon>
        <taxon>Microcystis</taxon>
    </lineage>
</organism>
<accession>A0A3E0MJX1</accession>